<dbReference type="InterPro" id="IPR036873">
    <property type="entry name" value="Rhodanese-like_dom_sf"/>
</dbReference>
<dbReference type="InterPro" id="IPR050229">
    <property type="entry name" value="GlpE_sulfurtransferase"/>
</dbReference>
<accession>A0AAE9YU36</accession>
<dbReference type="PANTHER" id="PTHR43031:SF1">
    <property type="entry name" value="PYRIDINE NUCLEOTIDE-DISULPHIDE OXIDOREDUCTASE"/>
    <property type="match status" value="1"/>
</dbReference>
<dbReference type="PROSITE" id="PS50206">
    <property type="entry name" value="RHODANESE_3"/>
    <property type="match status" value="1"/>
</dbReference>
<name>A0AAE9YU36_9GAMM</name>
<dbReference type="InterPro" id="IPR001763">
    <property type="entry name" value="Rhodanese-like_dom"/>
</dbReference>
<dbReference type="PANTHER" id="PTHR43031">
    <property type="entry name" value="FAD-DEPENDENT OXIDOREDUCTASE"/>
    <property type="match status" value="1"/>
</dbReference>
<organism evidence="2 3">
    <name type="scientific">Thalassomonas actiniarum</name>
    <dbReference type="NCBI Taxonomy" id="485447"/>
    <lineage>
        <taxon>Bacteria</taxon>
        <taxon>Pseudomonadati</taxon>
        <taxon>Pseudomonadota</taxon>
        <taxon>Gammaproteobacteria</taxon>
        <taxon>Alteromonadales</taxon>
        <taxon>Colwelliaceae</taxon>
        <taxon>Thalassomonas</taxon>
    </lineage>
</organism>
<keyword evidence="3" id="KW-1185">Reference proteome</keyword>
<reference evidence="2 3" key="2">
    <citation type="journal article" date="2022" name="Mar. Drugs">
        <title>Bioassay-Guided Fractionation Leads to the Detection of Cholic Acid Generated by the Rare Thalassomonas sp.</title>
        <authorList>
            <person name="Pheiffer F."/>
            <person name="Schneider Y.K."/>
            <person name="Hansen E.H."/>
            <person name="Andersen J.H."/>
            <person name="Isaksson J."/>
            <person name="Busche T."/>
            <person name="R C."/>
            <person name="Kalinowski J."/>
            <person name="Zyl L.V."/>
            <person name="Trindade M."/>
        </authorList>
    </citation>
    <scope>NUCLEOTIDE SEQUENCE [LARGE SCALE GENOMIC DNA]</scope>
    <source>
        <strain evidence="2 3">A5K-106</strain>
    </source>
</reference>
<dbReference type="RefSeq" id="WP_044835393.1">
    <property type="nucleotide sequence ID" value="NZ_CP059735.1"/>
</dbReference>
<sequence length="140" mass="15281">MTTSSNVLAFAPADTDSANHFFSRKLAFETDCSDVYADILAGNQAFVLLDVRSEQAFEKSHAITAVSMPHADINGQCLSKYADDTVFVVYCWGPGCNGATKAAAKISALGYAVKEMIGGIHYWEDFERYPVNRRSAQAQL</sequence>
<dbReference type="Gene3D" id="3.40.250.10">
    <property type="entry name" value="Rhodanese-like domain"/>
    <property type="match status" value="1"/>
</dbReference>
<proteinExistence type="predicted"/>
<gene>
    <name evidence="2" type="ORF">SG35_006675</name>
</gene>
<evidence type="ECO:0000313" key="3">
    <source>
        <dbReference type="Proteomes" id="UP000032568"/>
    </source>
</evidence>
<dbReference type="Pfam" id="PF00581">
    <property type="entry name" value="Rhodanese"/>
    <property type="match status" value="1"/>
</dbReference>
<feature type="domain" description="Rhodanese" evidence="1">
    <location>
        <begin position="42"/>
        <end position="132"/>
    </location>
</feature>
<dbReference type="SMART" id="SM00450">
    <property type="entry name" value="RHOD"/>
    <property type="match status" value="1"/>
</dbReference>
<dbReference type="AlphaFoldDB" id="A0AAE9YU36"/>
<dbReference type="Proteomes" id="UP000032568">
    <property type="component" value="Chromosome"/>
</dbReference>
<protein>
    <submittedName>
        <fullName evidence="2">Sulfurtransferase</fullName>
    </submittedName>
</protein>
<reference evidence="2 3" key="1">
    <citation type="journal article" date="2015" name="Genome Announc.">
        <title>Draft Genome Sequences of Marine Isolates of Thalassomonas viridans and Thalassomonas actiniarum.</title>
        <authorList>
            <person name="Olonade I."/>
            <person name="van Zyl L.J."/>
            <person name="Trindade M."/>
        </authorList>
    </citation>
    <scope>NUCLEOTIDE SEQUENCE [LARGE SCALE GENOMIC DNA]</scope>
    <source>
        <strain evidence="2 3">A5K-106</strain>
    </source>
</reference>
<dbReference type="SUPFAM" id="SSF52821">
    <property type="entry name" value="Rhodanese/Cell cycle control phosphatase"/>
    <property type="match status" value="1"/>
</dbReference>
<evidence type="ECO:0000259" key="1">
    <source>
        <dbReference type="PROSITE" id="PS50206"/>
    </source>
</evidence>
<evidence type="ECO:0000313" key="2">
    <source>
        <dbReference type="EMBL" id="WDE00320.1"/>
    </source>
</evidence>
<dbReference type="KEGG" id="tact:SG35_006675"/>
<dbReference type="EMBL" id="CP059735">
    <property type="protein sequence ID" value="WDE00320.1"/>
    <property type="molecule type" value="Genomic_DNA"/>
</dbReference>